<organism evidence="1 2">
    <name type="scientific">Clostridium baratii str. Sullivan</name>
    <dbReference type="NCBI Taxonomy" id="1415775"/>
    <lineage>
        <taxon>Bacteria</taxon>
        <taxon>Bacillati</taxon>
        <taxon>Bacillota</taxon>
        <taxon>Clostridia</taxon>
        <taxon>Eubacteriales</taxon>
        <taxon>Clostridiaceae</taxon>
        <taxon>Clostridium</taxon>
    </lineage>
</organism>
<dbReference type="STRING" id="1561.NPD11_1234"/>
<name>A0A0A7FTP6_9CLOT</name>
<gene>
    <name evidence="1" type="ORF">U729_1785</name>
</gene>
<dbReference type="RefSeq" id="WP_039313849.1">
    <property type="nucleotide sequence ID" value="NZ_CP006905.1"/>
</dbReference>
<protein>
    <submittedName>
        <fullName evidence="1">Uncharacterized protein</fullName>
    </submittedName>
</protein>
<evidence type="ECO:0000313" key="2">
    <source>
        <dbReference type="Proteomes" id="UP000030635"/>
    </source>
</evidence>
<keyword evidence="2" id="KW-1185">Reference proteome</keyword>
<dbReference type="HOGENOM" id="CLU_798548_0_0_9"/>
<dbReference type="AlphaFoldDB" id="A0A0A7FTP6"/>
<dbReference type="eggNOG" id="ENOG503250F">
    <property type="taxonomic scope" value="Bacteria"/>
</dbReference>
<proteinExistence type="predicted"/>
<evidence type="ECO:0000313" key="1">
    <source>
        <dbReference type="EMBL" id="AIY83009.1"/>
    </source>
</evidence>
<sequence>MFKGKNLYLFNESSNIIWNFASRENSCILCRNFKEGDWSPYEVIAKNCSPKFYLTALPNDIIYVFYKDFNGNLLFKVNNKLKWSKELLLQKTINGAYTIKFKVIPLDDEVNIIYALFNKATNKTILLHQKLHDIYKLSDIKLIDTMDGYHNTPINIYITKDKELRILYQRFNDFYKLGYKAFNLTTDSWSSFNLVAKDDKPFIDYSFLLLANNRNIDDNDSTSSSNLHEKIYSYTKLINQKDKIIYDLNASLDIEKKNSLSSRLKLEKIDESLKRFNENKELIQECIDYLKENLAIKNEENLKLKEMSLQDNIKIQNLTKEVLSLRETLNTQDSRLSELLANLVTRI</sequence>
<dbReference type="EMBL" id="CP006905">
    <property type="protein sequence ID" value="AIY83009.1"/>
    <property type="molecule type" value="Genomic_DNA"/>
</dbReference>
<dbReference type="OrthoDB" id="1736719at2"/>
<dbReference type="KEGG" id="cbv:U729_1785"/>
<dbReference type="Proteomes" id="UP000030635">
    <property type="component" value="Chromosome"/>
</dbReference>
<accession>A0A0A7FTP6</accession>
<reference evidence="1 2" key="1">
    <citation type="journal article" date="2015" name="Infect. Genet. Evol.">
        <title>Genomic sequences of six botulinum neurotoxin-producing strains representing three clostridial species illustrate the mobility and diversity of botulinum neurotoxin genes.</title>
        <authorList>
            <person name="Smith T.J."/>
            <person name="Hill K.K."/>
            <person name="Xie G."/>
            <person name="Foley B.T."/>
            <person name="Williamson C.H."/>
            <person name="Foster J.T."/>
            <person name="Johnson S.L."/>
            <person name="Chertkov O."/>
            <person name="Teshima H."/>
            <person name="Gibbons H.S."/>
            <person name="Johnsky L.A."/>
            <person name="Karavis M.A."/>
            <person name="Smith L.A."/>
        </authorList>
    </citation>
    <scope>NUCLEOTIDE SEQUENCE [LARGE SCALE GENOMIC DNA]</scope>
    <source>
        <strain evidence="1 2">Sullivan</strain>
    </source>
</reference>